<feature type="transmembrane region" description="Helical" evidence="1">
    <location>
        <begin position="205"/>
        <end position="223"/>
    </location>
</feature>
<evidence type="ECO:0000313" key="3">
    <source>
        <dbReference type="Proteomes" id="UP000189761"/>
    </source>
</evidence>
<reference evidence="2 3" key="1">
    <citation type="submission" date="2017-01" db="EMBL/GenBank/DDBJ databases">
        <title>Draft genome sequence of Bacillus oleronius.</title>
        <authorList>
            <person name="Allam M."/>
        </authorList>
    </citation>
    <scope>NUCLEOTIDE SEQUENCE [LARGE SCALE GENOMIC DNA]</scope>
    <source>
        <strain evidence="2 3">DSM 9356</strain>
    </source>
</reference>
<keyword evidence="1" id="KW-1133">Transmembrane helix</keyword>
<keyword evidence="3" id="KW-1185">Reference proteome</keyword>
<feature type="transmembrane region" description="Helical" evidence="1">
    <location>
        <begin position="151"/>
        <end position="170"/>
    </location>
</feature>
<dbReference type="EMBL" id="MTLA01000183">
    <property type="protein sequence ID" value="OOP67592.1"/>
    <property type="molecule type" value="Genomic_DNA"/>
</dbReference>
<proteinExistence type="predicted"/>
<accession>A0A8E2I6K0</accession>
<feature type="transmembrane region" description="Helical" evidence="1">
    <location>
        <begin position="42"/>
        <end position="66"/>
    </location>
</feature>
<evidence type="ECO:0000256" key="1">
    <source>
        <dbReference type="SAM" id="Phobius"/>
    </source>
</evidence>
<gene>
    <name evidence="2" type="ORF">BWZ43_14985</name>
</gene>
<feature type="transmembrane region" description="Helical" evidence="1">
    <location>
        <begin position="20"/>
        <end position="36"/>
    </location>
</feature>
<dbReference type="RefSeq" id="WP_058003637.1">
    <property type="nucleotide sequence ID" value="NZ_CP065424.1"/>
</dbReference>
<keyword evidence="1" id="KW-0472">Membrane</keyword>
<organism evidence="2 3">
    <name type="scientific">Heyndrickxia oleronia</name>
    <dbReference type="NCBI Taxonomy" id="38875"/>
    <lineage>
        <taxon>Bacteria</taxon>
        <taxon>Bacillati</taxon>
        <taxon>Bacillota</taxon>
        <taxon>Bacilli</taxon>
        <taxon>Bacillales</taxon>
        <taxon>Bacillaceae</taxon>
        <taxon>Heyndrickxia</taxon>
    </lineage>
</organism>
<comment type="caution">
    <text evidence="2">The sequence shown here is derived from an EMBL/GenBank/DDBJ whole genome shotgun (WGS) entry which is preliminary data.</text>
</comment>
<feature type="transmembrane region" description="Helical" evidence="1">
    <location>
        <begin position="122"/>
        <end position="144"/>
    </location>
</feature>
<dbReference type="Proteomes" id="UP000189761">
    <property type="component" value="Unassembled WGS sequence"/>
</dbReference>
<dbReference type="AlphaFoldDB" id="A0A8E2I6K0"/>
<evidence type="ECO:0000313" key="2">
    <source>
        <dbReference type="EMBL" id="OOP67592.1"/>
    </source>
</evidence>
<feature type="transmembrane region" description="Helical" evidence="1">
    <location>
        <begin position="87"/>
        <end position="110"/>
    </location>
</feature>
<keyword evidence="1" id="KW-0812">Transmembrane</keyword>
<protein>
    <submittedName>
        <fullName evidence="2">Uncharacterized protein</fullName>
    </submittedName>
</protein>
<sequence length="232" mass="26852">MLKGFMHYQLLNYIRSLKMIPPLTIFCVWIIVLYIYKGVPILSSYAVTSITVYLIMTWLTMTVFSIEEESEKHILYVHLGNKKRYLWGKWATCFVFSFILIIIAIIYPIIMNNFRGTIHTLHIALAIYSHWTLAFFGIFIGSLFSFSLNKYSWLSAVLVIVISLASEGIIEKVSFVKWLLWLFPPVTQVLNDLNMGDSVQIGGEFWIHIGVATVYSIIGFILIERMFTRRNG</sequence>
<name>A0A8E2I6K0_9BACI</name>